<sequence>MITVSAYLPEGRPTPGRVAQVPLVLVSRGPAELVTAEVTVRDERGVNLLDPADTGDILVDPSAGGGPLGDTDSDRQARIFGLTNTAYNAQRALRRAAELLGHPLPHLLIRVGLHESPRRWGGGHYRVKARTYDPPETGHALASGEIHLGGGGSYIPAPGGVPYFNAPSHNLAIIYHETGHHVCRHTADFRLNRLRPADEQTNKKIALDEGSCDYLTAILLDSPDIYGWHRSSVPEWDRRRRSLHAGWSMASFQGGMSDPHADGTVWGSACWTARQRVIEAGYDRERFDRMVLRGLELSYTLAQRDEPGMSKQALKLRRYVSRLLEAMLRADPELTGPVLAGMAEHGIRPGESNVALRDADFAARRDALMASS</sequence>
<dbReference type="Proteomes" id="UP001428817">
    <property type="component" value="Unassembled WGS sequence"/>
</dbReference>
<dbReference type="EMBL" id="BAABJP010000001">
    <property type="protein sequence ID" value="GAA5144911.1"/>
    <property type="molecule type" value="Genomic_DNA"/>
</dbReference>
<protein>
    <submittedName>
        <fullName evidence="1">Uncharacterized protein</fullName>
    </submittedName>
</protein>
<proteinExistence type="predicted"/>
<comment type="caution">
    <text evidence="1">The sequence shown here is derived from an EMBL/GenBank/DDBJ whole genome shotgun (WGS) entry which is preliminary data.</text>
</comment>
<dbReference type="SUPFAM" id="SSF55486">
    <property type="entry name" value="Metalloproteases ('zincins'), catalytic domain"/>
    <property type="match status" value="1"/>
</dbReference>
<evidence type="ECO:0000313" key="2">
    <source>
        <dbReference type="Proteomes" id="UP001428817"/>
    </source>
</evidence>
<keyword evidence="2" id="KW-1185">Reference proteome</keyword>
<accession>A0ABP9PFM4</accession>
<name>A0ABP9PFM4_9PSEU</name>
<organism evidence="1 2">
    <name type="scientific">Pseudonocardia eucalypti</name>
    <dbReference type="NCBI Taxonomy" id="648755"/>
    <lineage>
        <taxon>Bacteria</taxon>
        <taxon>Bacillati</taxon>
        <taxon>Actinomycetota</taxon>
        <taxon>Actinomycetes</taxon>
        <taxon>Pseudonocardiales</taxon>
        <taxon>Pseudonocardiaceae</taxon>
        <taxon>Pseudonocardia</taxon>
    </lineage>
</organism>
<gene>
    <name evidence="1" type="ORF">GCM10023321_02000</name>
</gene>
<evidence type="ECO:0000313" key="1">
    <source>
        <dbReference type="EMBL" id="GAA5144911.1"/>
    </source>
</evidence>
<dbReference type="RefSeq" id="WP_185058491.1">
    <property type="nucleotide sequence ID" value="NZ_BAABJP010000001.1"/>
</dbReference>
<reference evidence="2" key="1">
    <citation type="journal article" date="2019" name="Int. J. Syst. Evol. Microbiol.">
        <title>The Global Catalogue of Microorganisms (GCM) 10K type strain sequencing project: providing services to taxonomists for standard genome sequencing and annotation.</title>
        <authorList>
            <consortium name="The Broad Institute Genomics Platform"/>
            <consortium name="The Broad Institute Genome Sequencing Center for Infectious Disease"/>
            <person name="Wu L."/>
            <person name="Ma J."/>
        </authorList>
    </citation>
    <scope>NUCLEOTIDE SEQUENCE [LARGE SCALE GENOMIC DNA]</scope>
    <source>
        <strain evidence="2">JCM 18303</strain>
    </source>
</reference>